<dbReference type="SUPFAM" id="SSF56176">
    <property type="entry name" value="FAD-binding/transporter-associated domain-like"/>
    <property type="match status" value="1"/>
</dbReference>
<protein>
    <submittedName>
        <fullName evidence="7">30168_t:CDS:1</fullName>
    </submittedName>
</protein>
<evidence type="ECO:0000313" key="8">
    <source>
        <dbReference type="Proteomes" id="UP000789901"/>
    </source>
</evidence>
<feature type="domain" description="FAD-binding PCMH-type" evidence="6">
    <location>
        <begin position="77"/>
        <end position="249"/>
    </location>
</feature>
<evidence type="ECO:0000259" key="6">
    <source>
        <dbReference type="PROSITE" id="PS51387"/>
    </source>
</evidence>
<dbReference type="InterPro" id="IPR006093">
    <property type="entry name" value="Oxy_OxRdtase_FAD_BS"/>
</dbReference>
<comment type="similarity">
    <text evidence="1">Belongs to the oxygen-dependent FAD-linked oxidoreductase family.</text>
</comment>
<dbReference type="Pfam" id="PF01565">
    <property type="entry name" value="FAD_binding_4"/>
    <property type="match status" value="1"/>
</dbReference>
<dbReference type="InterPro" id="IPR016166">
    <property type="entry name" value="FAD-bd_PCMH"/>
</dbReference>
<dbReference type="InterPro" id="IPR012951">
    <property type="entry name" value="BBE"/>
</dbReference>
<dbReference type="InterPro" id="IPR006094">
    <property type="entry name" value="Oxid_FAD_bind_N"/>
</dbReference>
<proteinExistence type="inferred from homology"/>
<evidence type="ECO:0000256" key="3">
    <source>
        <dbReference type="ARBA" id="ARBA00023002"/>
    </source>
</evidence>
<dbReference type="Pfam" id="PF08031">
    <property type="entry name" value="BBE"/>
    <property type="match status" value="1"/>
</dbReference>
<evidence type="ECO:0000256" key="2">
    <source>
        <dbReference type="ARBA" id="ARBA00022729"/>
    </source>
</evidence>
<evidence type="ECO:0000256" key="4">
    <source>
        <dbReference type="ARBA" id="ARBA00023180"/>
    </source>
</evidence>
<evidence type="ECO:0000256" key="1">
    <source>
        <dbReference type="ARBA" id="ARBA00005466"/>
    </source>
</evidence>
<feature type="chain" id="PRO_5045984355" evidence="5">
    <location>
        <begin position="22"/>
        <end position="527"/>
    </location>
</feature>
<name>A0ABN7V1N9_GIGMA</name>
<dbReference type="PROSITE" id="PS51387">
    <property type="entry name" value="FAD_PCMH"/>
    <property type="match status" value="1"/>
</dbReference>
<keyword evidence="2 5" id="KW-0732">Signal</keyword>
<accession>A0ABN7V1N9</accession>
<gene>
    <name evidence="7" type="ORF">GMARGA_LOCUS12927</name>
</gene>
<dbReference type="Proteomes" id="UP000789901">
    <property type="component" value="Unassembled WGS sequence"/>
</dbReference>
<evidence type="ECO:0000256" key="5">
    <source>
        <dbReference type="SAM" id="SignalP"/>
    </source>
</evidence>
<dbReference type="EMBL" id="CAJVQB010008067">
    <property type="protein sequence ID" value="CAG8713573.1"/>
    <property type="molecule type" value="Genomic_DNA"/>
</dbReference>
<feature type="signal peptide" evidence="5">
    <location>
        <begin position="1"/>
        <end position="21"/>
    </location>
</feature>
<keyword evidence="3" id="KW-0560">Oxidoreductase</keyword>
<keyword evidence="4" id="KW-0325">Glycoprotein</keyword>
<dbReference type="InterPro" id="IPR016169">
    <property type="entry name" value="FAD-bd_PCMH_sub2"/>
</dbReference>
<dbReference type="PROSITE" id="PS00862">
    <property type="entry name" value="OX2_COVAL_FAD"/>
    <property type="match status" value="1"/>
</dbReference>
<comment type="caution">
    <text evidence="7">The sequence shown here is derived from an EMBL/GenBank/DDBJ whole genome shotgun (WGS) entry which is preliminary data.</text>
</comment>
<evidence type="ECO:0000313" key="7">
    <source>
        <dbReference type="EMBL" id="CAG8713573.1"/>
    </source>
</evidence>
<dbReference type="InterPro" id="IPR036318">
    <property type="entry name" value="FAD-bd_PCMH-like_sf"/>
</dbReference>
<keyword evidence="8" id="KW-1185">Reference proteome</keyword>
<dbReference type="Gene3D" id="3.40.462.20">
    <property type="match status" value="1"/>
</dbReference>
<sequence>MISYIYIVLFFIATIPYQIYSYQDNKCPDVGIIRECLTGSEIKGLVRYYSCGINCTNENDMKSDYCLDIAEEKNTRIFHYPVAIVHPLNALEVSKAIQCGKKCNISVVARAGGHSYESYSIGDKNCDLVVDLAKFTNIVIDNNTNSAIVGSGNRLGKLYYKLNNEGFAFPSGNCPSVGVGVILGGGEGRLTREYGMSSDNLIDAEIVLANGTIVESVKDSDKDLLWALQGAGSAGYGIVTSLTLRIYPIRKRVTSYELKYKFSLKTLKFLYSRLNKHWRKLNTRLAVEIHQLFSTKANTISVKGLYLGEMSGIKGYLEKIFGEPIDGDCYSVSDWFMAITGNSTVTSEDKVNEFVNDKDKKERNKFKVKSFYVGTERPHRGLRKGGVEYLFNFLNKIKNYECGSYVITTLYGGGKFNKKKRNETAYIHRGFLYDIFINMRLPKNNKTVEEYCICQLNKFGTKFQKKYTSYESFQNYIDKDLDNWQYRYYGENFKKLVAIKNKIDPTNVFRWNQSIPTTTTVDIYDKE</sequence>
<dbReference type="PANTHER" id="PTHR32448">
    <property type="entry name" value="OS08G0158400 PROTEIN"/>
    <property type="match status" value="1"/>
</dbReference>
<dbReference type="Gene3D" id="3.30.465.10">
    <property type="match status" value="1"/>
</dbReference>
<reference evidence="7 8" key="1">
    <citation type="submission" date="2021-06" db="EMBL/GenBank/DDBJ databases">
        <authorList>
            <person name="Kallberg Y."/>
            <person name="Tangrot J."/>
            <person name="Rosling A."/>
        </authorList>
    </citation>
    <scope>NUCLEOTIDE SEQUENCE [LARGE SCALE GENOMIC DNA]</scope>
    <source>
        <strain evidence="7 8">120-4 pot B 10/14</strain>
    </source>
</reference>
<organism evidence="7 8">
    <name type="scientific">Gigaspora margarita</name>
    <dbReference type="NCBI Taxonomy" id="4874"/>
    <lineage>
        <taxon>Eukaryota</taxon>
        <taxon>Fungi</taxon>
        <taxon>Fungi incertae sedis</taxon>
        <taxon>Mucoromycota</taxon>
        <taxon>Glomeromycotina</taxon>
        <taxon>Glomeromycetes</taxon>
        <taxon>Diversisporales</taxon>
        <taxon>Gigasporaceae</taxon>
        <taxon>Gigaspora</taxon>
    </lineage>
</organism>